<feature type="domain" description="Cyclic nucleotide phosphodiesterase catalytic" evidence="16">
    <location>
        <begin position="206"/>
        <end position="433"/>
    </location>
</feature>
<keyword evidence="10" id="KW-0378">Hydrolase</keyword>
<comment type="similarity">
    <text evidence="4">Belongs to the 2H phosphoesterase superfamily. CNPase family.</text>
</comment>
<dbReference type="SUPFAM" id="SSF55144">
    <property type="entry name" value="LigT-like"/>
    <property type="match status" value="1"/>
</dbReference>
<gene>
    <name evidence="17" type="ORF">OXX778_LOCUS8036</name>
</gene>
<organism evidence="17 18">
    <name type="scientific">Brachionus calyciflorus</name>
    <dbReference type="NCBI Taxonomy" id="104777"/>
    <lineage>
        <taxon>Eukaryota</taxon>
        <taxon>Metazoa</taxon>
        <taxon>Spiralia</taxon>
        <taxon>Gnathifera</taxon>
        <taxon>Rotifera</taxon>
        <taxon>Eurotatoria</taxon>
        <taxon>Monogononta</taxon>
        <taxon>Pseudotrocha</taxon>
        <taxon>Ploima</taxon>
        <taxon>Brachionidae</taxon>
        <taxon>Brachionus</taxon>
    </lineage>
</organism>
<dbReference type="GO" id="GO:0009214">
    <property type="term" value="P:cyclic nucleotide catabolic process"/>
    <property type="evidence" value="ECO:0007669"/>
    <property type="project" value="InterPro"/>
</dbReference>
<evidence type="ECO:0000256" key="5">
    <source>
        <dbReference type="ARBA" id="ARBA00011781"/>
    </source>
</evidence>
<evidence type="ECO:0000313" key="17">
    <source>
        <dbReference type="EMBL" id="CAF0832403.1"/>
    </source>
</evidence>
<keyword evidence="18" id="KW-1185">Reference proteome</keyword>
<keyword evidence="9" id="KW-0597">Phosphoprotein</keyword>
<comment type="subcellular location">
    <subcellularLocation>
        <location evidence="2">Melanosome</location>
    </subcellularLocation>
    <subcellularLocation>
        <location evidence="3">Membrane</location>
        <topology evidence="3">Lipid-anchor</topology>
    </subcellularLocation>
</comment>
<comment type="catalytic activity">
    <reaction evidence="1">
        <text>a nucleoside 2',3'-cyclic phosphate + H2O = a nucleoside 2'-phosphate + H(+)</text>
        <dbReference type="Rhea" id="RHEA:14489"/>
        <dbReference type="ChEBI" id="CHEBI:15377"/>
        <dbReference type="ChEBI" id="CHEBI:15378"/>
        <dbReference type="ChEBI" id="CHEBI:66954"/>
        <dbReference type="ChEBI" id="CHEBI:78552"/>
        <dbReference type="EC" id="3.1.4.37"/>
    </reaction>
</comment>
<comment type="caution">
    <text evidence="17">The sequence shown here is derived from an EMBL/GenBank/DDBJ whole genome shotgun (WGS) entry which is preliminary data.</text>
</comment>
<comment type="function">
    <text evidence="15">Catalyzes the formation of 2'-nucleotide products from 2',3'-cyclic substrates. May participate in RNA metabolism in the myelinating cell, CNP is the third most abundant protein in central nervous system myelin.</text>
</comment>
<evidence type="ECO:0000256" key="14">
    <source>
        <dbReference type="ARBA" id="ARBA00023289"/>
    </source>
</evidence>
<dbReference type="InterPro" id="IPR008431">
    <property type="entry name" value="CNPase"/>
</dbReference>
<dbReference type="EMBL" id="CAJNOC010001074">
    <property type="protein sequence ID" value="CAF0832403.1"/>
    <property type="molecule type" value="Genomic_DNA"/>
</dbReference>
<dbReference type="Gene3D" id="3.90.1740.10">
    <property type="entry name" value="2',3'-cyclic nucleotide 3'-phosphodiesterase superfamily"/>
    <property type="match status" value="1"/>
</dbReference>
<evidence type="ECO:0000256" key="6">
    <source>
        <dbReference type="ARBA" id="ARBA00012317"/>
    </source>
</evidence>
<evidence type="ECO:0000313" key="18">
    <source>
        <dbReference type="Proteomes" id="UP000663879"/>
    </source>
</evidence>
<keyword evidence="13" id="KW-0449">Lipoprotein</keyword>
<dbReference type="PANTHER" id="PTHR10156:SF0">
    <property type="entry name" value="2',3'-CYCLIC-NUCLEOTIDE 3'-PHOSPHODIESTERASE"/>
    <property type="match status" value="1"/>
</dbReference>
<dbReference type="SUPFAM" id="SSF52540">
    <property type="entry name" value="P-loop containing nucleoside triphosphate hydrolases"/>
    <property type="match status" value="1"/>
</dbReference>
<evidence type="ECO:0000256" key="12">
    <source>
        <dbReference type="ARBA" id="ARBA00023136"/>
    </source>
</evidence>
<comment type="subunit">
    <text evidence="5">Exists as monomers and homodimers.</text>
</comment>
<evidence type="ECO:0000256" key="10">
    <source>
        <dbReference type="ARBA" id="ARBA00022801"/>
    </source>
</evidence>
<name>A0A813UVU7_9BILA</name>
<reference evidence="17" key="1">
    <citation type="submission" date="2021-02" db="EMBL/GenBank/DDBJ databases">
        <authorList>
            <person name="Nowell W R."/>
        </authorList>
    </citation>
    <scope>NUCLEOTIDE SEQUENCE</scope>
    <source>
        <strain evidence="17">Ploen Becks lab</strain>
    </source>
</reference>
<keyword evidence="11" id="KW-0694">RNA-binding</keyword>
<keyword evidence="12" id="KW-0472">Membrane</keyword>
<dbReference type="AlphaFoldDB" id="A0A813UVU7"/>
<protein>
    <recommendedName>
        <fullName evidence="7">2',3'-cyclic-nucleotide 3'-phosphodiesterase</fullName>
        <ecNumber evidence="6">3.1.4.37</ecNumber>
    </recommendedName>
</protein>
<accession>A0A813UVU7</accession>
<dbReference type="EC" id="3.1.4.37" evidence="6"/>
<dbReference type="GO" id="GO:0004113">
    <property type="term" value="F:2',3'-cyclic-nucleotide 3'-phosphodiesterase activity"/>
    <property type="evidence" value="ECO:0007669"/>
    <property type="project" value="UniProtKB-EC"/>
</dbReference>
<dbReference type="GO" id="GO:0016020">
    <property type="term" value="C:membrane"/>
    <property type="evidence" value="ECO:0007669"/>
    <property type="project" value="UniProtKB-SubCell"/>
</dbReference>
<evidence type="ECO:0000256" key="7">
    <source>
        <dbReference type="ARBA" id="ARBA00014478"/>
    </source>
</evidence>
<dbReference type="InterPro" id="IPR009097">
    <property type="entry name" value="Cyclic_Pdiesterase"/>
</dbReference>
<dbReference type="Pfam" id="PF05881">
    <property type="entry name" value="CNPase"/>
    <property type="match status" value="1"/>
</dbReference>
<proteinExistence type="inferred from homology"/>
<evidence type="ECO:0000259" key="16">
    <source>
        <dbReference type="Pfam" id="PF05881"/>
    </source>
</evidence>
<dbReference type="GO" id="GO:0005737">
    <property type="term" value="C:cytoplasm"/>
    <property type="evidence" value="ECO:0007669"/>
    <property type="project" value="TreeGrafter"/>
</dbReference>
<evidence type="ECO:0000256" key="11">
    <source>
        <dbReference type="ARBA" id="ARBA00022884"/>
    </source>
</evidence>
<evidence type="ECO:0000256" key="9">
    <source>
        <dbReference type="ARBA" id="ARBA00022553"/>
    </source>
</evidence>
<dbReference type="InterPro" id="IPR047325">
    <property type="entry name" value="CNPase_cat"/>
</dbReference>
<dbReference type="InterPro" id="IPR027417">
    <property type="entry name" value="P-loop_NTPase"/>
</dbReference>
<sequence length="433" mass="50301">MFQLFPCFDFAPKENKTEEKVAMAKTTKNKIDHELVDLFKTKLAISKEHPFLVDPDTIEFIKNSKVMFINRGLPGSGKSTLSNKIKNLYGIENAVICGGDDYFIDESGNYNFDRDKLHDAHQWAQDKAREACKQGKSPVIVDNTNIKYWEFKPYLSIAKEFNYIVLLIEPRTPHKFDLEKLFLLNKHNVPKEIIKNRLKEYQIIFPIYFGWYLNETDSVALTKTAKECLKEAMKLCENLKSDLINDRLNSDVKILFEFKNETHLHCTSKFIGRSIEKNPLMKEYAMNPRVTESLGTAFTLEIVGFSISKRSIAADVYLNKEQMGPLWGNDLNKLEILEVIQDLNINNNIESKIFDDFEYGARAHVTIGLKPNEKAYRAGIDLMKIKLINKLNYDFNVKNFENDKYEFIYYNDSLCYCKLKNSIKFSTLFTGDY</sequence>
<dbReference type="GO" id="GO:0003723">
    <property type="term" value="F:RNA binding"/>
    <property type="evidence" value="ECO:0007669"/>
    <property type="project" value="UniProtKB-KW"/>
</dbReference>
<evidence type="ECO:0000256" key="8">
    <source>
        <dbReference type="ARBA" id="ARBA00022481"/>
    </source>
</evidence>
<dbReference type="Gene3D" id="3.40.50.300">
    <property type="entry name" value="P-loop containing nucleotide triphosphate hydrolases"/>
    <property type="match status" value="1"/>
</dbReference>
<evidence type="ECO:0000256" key="2">
    <source>
        <dbReference type="ARBA" id="ARBA00004223"/>
    </source>
</evidence>
<dbReference type="PANTHER" id="PTHR10156">
    <property type="entry name" value="2',3'-CYCLIC-NUCLEOTIDE 3'-PHOSPHODIESTERASE"/>
    <property type="match status" value="1"/>
</dbReference>
<dbReference type="Proteomes" id="UP000663879">
    <property type="component" value="Unassembled WGS sequence"/>
</dbReference>
<dbReference type="Pfam" id="PF13671">
    <property type="entry name" value="AAA_33"/>
    <property type="match status" value="1"/>
</dbReference>
<keyword evidence="14" id="KW-0636">Prenylation</keyword>
<keyword evidence="8" id="KW-0488">Methylation</keyword>
<evidence type="ECO:0000256" key="3">
    <source>
        <dbReference type="ARBA" id="ARBA00004635"/>
    </source>
</evidence>
<evidence type="ECO:0000256" key="1">
    <source>
        <dbReference type="ARBA" id="ARBA00000610"/>
    </source>
</evidence>
<dbReference type="OrthoDB" id="3231855at2759"/>
<evidence type="ECO:0000256" key="13">
    <source>
        <dbReference type="ARBA" id="ARBA00023288"/>
    </source>
</evidence>
<evidence type="ECO:0000256" key="4">
    <source>
        <dbReference type="ARBA" id="ARBA00008662"/>
    </source>
</evidence>
<evidence type="ECO:0000256" key="15">
    <source>
        <dbReference type="ARBA" id="ARBA00045937"/>
    </source>
</evidence>